<reference evidence="2 3" key="1">
    <citation type="submission" date="2014-11" db="EMBL/GenBank/DDBJ databases">
        <authorList>
            <person name="Wibberg Daniel"/>
        </authorList>
    </citation>
    <scope>NUCLEOTIDE SEQUENCE [LARGE SCALE GENOMIC DNA]</scope>
    <source>
        <strain evidence="2">Rhizoctonia solani AG1-IB 7/3/14</strain>
    </source>
</reference>
<proteinExistence type="predicted"/>
<feature type="region of interest" description="Disordered" evidence="1">
    <location>
        <begin position="1"/>
        <end position="71"/>
    </location>
</feature>
<accession>A0A0B7G4K6</accession>
<sequence>MSVRRSPTPYSRPTSRTHDSAGQYSRASSPQPHAQMATPSQPATTLGQPQHQGLLSPFGETPTHPGSTTLDDVHDLLHWLITAVLELTTRVAETEEATKDVHVTVKSISQQVNIIAGKVDEPQTPEQVNPVQTVDETS</sequence>
<protein>
    <submittedName>
        <fullName evidence="2">Uncharacterized protein</fullName>
    </submittedName>
</protein>
<keyword evidence="3" id="KW-1185">Reference proteome</keyword>
<evidence type="ECO:0000256" key="1">
    <source>
        <dbReference type="SAM" id="MobiDB-lite"/>
    </source>
</evidence>
<dbReference type="Proteomes" id="UP000059188">
    <property type="component" value="Unassembled WGS sequence"/>
</dbReference>
<evidence type="ECO:0000313" key="2">
    <source>
        <dbReference type="EMBL" id="CEL63397.1"/>
    </source>
</evidence>
<name>A0A0B7G4K6_THACB</name>
<dbReference type="AlphaFoldDB" id="A0A0B7G4K6"/>
<gene>
    <name evidence="2" type="ORF">RSOLAG1IB_12653</name>
</gene>
<evidence type="ECO:0000313" key="3">
    <source>
        <dbReference type="Proteomes" id="UP000059188"/>
    </source>
</evidence>
<dbReference type="EMBL" id="LN679902">
    <property type="protein sequence ID" value="CEL63397.1"/>
    <property type="molecule type" value="Genomic_DNA"/>
</dbReference>
<feature type="compositionally biased region" description="Polar residues" evidence="1">
    <location>
        <begin position="8"/>
        <end position="53"/>
    </location>
</feature>
<organism evidence="2 3">
    <name type="scientific">Thanatephorus cucumeris (strain AG1-IB / isolate 7/3/14)</name>
    <name type="common">Lettuce bottom rot fungus</name>
    <name type="synonym">Rhizoctonia solani</name>
    <dbReference type="NCBI Taxonomy" id="1108050"/>
    <lineage>
        <taxon>Eukaryota</taxon>
        <taxon>Fungi</taxon>
        <taxon>Dikarya</taxon>
        <taxon>Basidiomycota</taxon>
        <taxon>Agaricomycotina</taxon>
        <taxon>Agaricomycetes</taxon>
        <taxon>Cantharellales</taxon>
        <taxon>Ceratobasidiaceae</taxon>
        <taxon>Rhizoctonia</taxon>
        <taxon>Rhizoctonia solani AG-1</taxon>
    </lineage>
</organism>